<dbReference type="SUPFAM" id="SSF55073">
    <property type="entry name" value="Nucleotide cyclase"/>
    <property type="match status" value="1"/>
</dbReference>
<protein>
    <submittedName>
        <fullName evidence="4">Diguanylate cyclase (GGDEF) domain-containing protein</fullName>
    </submittedName>
</protein>
<dbReference type="InterPro" id="IPR029787">
    <property type="entry name" value="Nucleotide_cyclase"/>
</dbReference>
<reference evidence="4 5" key="1">
    <citation type="submission" date="2016-10" db="EMBL/GenBank/DDBJ databases">
        <authorList>
            <person name="de Groot N.N."/>
        </authorList>
    </citation>
    <scope>NUCLEOTIDE SEQUENCE [LARGE SCALE GENOMIC DNA]</scope>
    <source>
        <strain evidence="4 5">DSM 43019</strain>
    </source>
</reference>
<dbReference type="EMBL" id="FONV01000002">
    <property type="protein sequence ID" value="SFE62320.1"/>
    <property type="molecule type" value="Genomic_DNA"/>
</dbReference>
<dbReference type="NCBIfam" id="TIGR00254">
    <property type="entry name" value="GGDEF"/>
    <property type="match status" value="1"/>
</dbReference>
<keyword evidence="1" id="KW-0472">Membrane</keyword>
<dbReference type="Gene3D" id="3.30.70.270">
    <property type="match status" value="1"/>
</dbReference>
<dbReference type="SUPFAM" id="SSF141868">
    <property type="entry name" value="EAL domain-like"/>
    <property type="match status" value="1"/>
</dbReference>
<dbReference type="InterPro" id="IPR052155">
    <property type="entry name" value="Biofilm_reg_signaling"/>
</dbReference>
<dbReference type="Proteomes" id="UP000199645">
    <property type="component" value="Unassembled WGS sequence"/>
</dbReference>
<feature type="domain" description="EAL" evidence="2">
    <location>
        <begin position="389"/>
        <end position="642"/>
    </location>
</feature>
<dbReference type="PROSITE" id="PS50883">
    <property type="entry name" value="EAL"/>
    <property type="match status" value="1"/>
</dbReference>
<gene>
    <name evidence="4" type="ORF">SAMN05421541_102660</name>
</gene>
<keyword evidence="1" id="KW-1133">Transmembrane helix</keyword>
<accession>A0A1I2C405</accession>
<evidence type="ECO:0000259" key="3">
    <source>
        <dbReference type="PROSITE" id="PS50887"/>
    </source>
</evidence>
<dbReference type="STRING" id="35752.SAMN05421541_102660"/>
<evidence type="ECO:0000313" key="4">
    <source>
        <dbReference type="EMBL" id="SFE62320.1"/>
    </source>
</evidence>
<dbReference type="Pfam" id="PF00990">
    <property type="entry name" value="GGDEF"/>
    <property type="match status" value="1"/>
</dbReference>
<dbReference type="InterPro" id="IPR043128">
    <property type="entry name" value="Rev_trsase/Diguanyl_cyclase"/>
</dbReference>
<evidence type="ECO:0000256" key="1">
    <source>
        <dbReference type="SAM" id="Phobius"/>
    </source>
</evidence>
<keyword evidence="1" id="KW-0812">Transmembrane</keyword>
<keyword evidence="5" id="KW-1185">Reference proteome</keyword>
<sequence length="646" mass="70132">MLGKVFRSKAVARAAVIGLAVGVFALAALAAISITTNARTTSHVRHVSQISDHWAELDVNISVETEALNSYVVAKKFGRDLLDSALHSASPGLAWQSRNGDDLDVQNAALATDAYGAFTQTLIDVRRSTSDPDYTQLLADQAALGSSMLRKMANANVTRHRLAMDAYLADADEFNQKLSLAAAVVCSTDFLLLVLCASILLTHQRRIEGQAVESRYRALHDELTGLANRALLADEIDAALWVAKQQQESVGLLLLDLNKFKEVNDTLGHHAGDLLLKEVADRLTAAVRTSDTVARLGGDEFAVLMPEIDSPEHCSEIARRLLESMEGPADLEGVTVDISGSIGAAVYPLHSSSGAELLQHADIAMYTAKRNRLGVAVYDPSADNHSSQQLSLIGELRRAIDEDELVLHYQPKVSTKTWRVVGVEALIRWEHPVRGLLQPGEFIPQAEENEIIVPLTDRVLTMALHQHRIWRAQDTPLPVAVNVPTVCLLDETFPDRVAKALAASGVAPGALTLEITETSIINDPVRASKILTELRAMGVRLSVDDFGTGYSSMSYLQSMPLNELKIDRSFIRTLSGSHGGTAIVRAVLELARALDLDVVAEGVEDEETLILLGHMGCTYAQGYYISRPVRASDLMAWLGRPALETV</sequence>
<name>A0A1I2C405_9ACTN</name>
<feature type="transmembrane region" description="Helical" evidence="1">
    <location>
        <begin position="178"/>
        <end position="201"/>
    </location>
</feature>
<dbReference type="PROSITE" id="PS50887">
    <property type="entry name" value="GGDEF"/>
    <property type="match status" value="1"/>
</dbReference>
<dbReference type="InterPro" id="IPR000160">
    <property type="entry name" value="GGDEF_dom"/>
</dbReference>
<dbReference type="PANTHER" id="PTHR44757">
    <property type="entry name" value="DIGUANYLATE CYCLASE DGCP"/>
    <property type="match status" value="1"/>
</dbReference>
<dbReference type="InterPro" id="IPR035919">
    <property type="entry name" value="EAL_sf"/>
</dbReference>
<evidence type="ECO:0000259" key="2">
    <source>
        <dbReference type="PROSITE" id="PS50883"/>
    </source>
</evidence>
<dbReference type="CDD" id="cd01948">
    <property type="entry name" value="EAL"/>
    <property type="match status" value="1"/>
</dbReference>
<dbReference type="PANTHER" id="PTHR44757:SF2">
    <property type="entry name" value="BIOFILM ARCHITECTURE MAINTENANCE PROTEIN MBAA"/>
    <property type="match status" value="1"/>
</dbReference>
<dbReference type="SMART" id="SM00267">
    <property type="entry name" value="GGDEF"/>
    <property type="match status" value="1"/>
</dbReference>
<proteinExistence type="predicted"/>
<feature type="domain" description="GGDEF" evidence="3">
    <location>
        <begin position="248"/>
        <end position="380"/>
    </location>
</feature>
<dbReference type="SMART" id="SM00052">
    <property type="entry name" value="EAL"/>
    <property type="match status" value="1"/>
</dbReference>
<dbReference type="Pfam" id="PF00563">
    <property type="entry name" value="EAL"/>
    <property type="match status" value="1"/>
</dbReference>
<organism evidence="4 5">
    <name type="scientific">Actinoplanes philippinensis</name>
    <dbReference type="NCBI Taxonomy" id="35752"/>
    <lineage>
        <taxon>Bacteria</taxon>
        <taxon>Bacillati</taxon>
        <taxon>Actinomycetota</taxon>
        <taxon>Actinomycetes</taxon>
        <taxon>Micromonosporales</taxon>
        <taxon>Micromonosporaceae</taxon>
        <taxon>Actinoplanes</taxon>
    </lineage>
</organism>
<evidence type="ECO:0000313" key="5">
    <source>
        <dbReference type="Proteomes" id="UP000199645"/>
    </source>
</evidence>
<dbReference type="AlphaFoldDB" id="A0A1I2C405"/>
<dbReference type="Gene3D" id="3.20.20.450">
    <property type="entry name" value="EAL domain"/>
    <property type="match status" value="1"/>
</dbReference>
<dbReference type="RefSeq" id="WP_177319604.1">
    <property type="nucleotide sequence ID" value="NZ_BOMT01000020.1"/>
</dbReference>
<dbReference type="CDD" id="cd01949">
    <property type="entry name" value="GGDEF"/>
    <property type="match status" value="1"/>
</dbReference>
<dbReference type="InterPro" id="IPR001633">
    <property type="entry name" value="EAL_dom"/>
</dbReference>